<dbReference type="Proteomes" id="UP000509704">
    <property type="component" value="Chromosome 7"/>
</dbReference>
<dbReference type="PANTHER" id="PTHR12975">
    <property type="entry name" value="TRANSPORT PROTEIN TRAPP"/>
    <property type="match status" value="1"/>
</dbReference>
<name>A0A7H9B757_ZYGMR</name>
<reference evidence="2 3" key="1">
    <citation type="submission" date="2020-07" db="EMBL/GenBank/DDBJ databases">
        <title>The yeast mating-type switching endonuclease HO is a domesticated member of an unorthodox homing genetic element family.</title>
        <authorList>
            <person name="Coughlan A.Y."/>
            <person name="Lombardi L."/>
            <person name="Braun-Galleani S."/>
            <person name="Martos A.R."/>
            <person name="Galeote V."/>
            <person name="Bigey F."/>
            <person name="Dequin S."/>
            <person name="Byrne K.P."/>
            <person name="Wolfe K.H."/>
        </authorList>
    </citation>
    <scope>NUCLEOTIDE SEQUENCE [LARGE SCALE GENOMIC DNA]</scope>
    <source>
        <strain evidence="2 3">NRRL Y-6702</strain>
    </source>
</reference>
<evidence type="ECO:0000256" key="1">
    <source>
        <dbReference type="SAM" id="MobiDB-lite"/>
    </source>
</evidence>
<organism evidence="2 3">
    <name type="scientific">Zygotorulaspora mrakii</name>
    <name type="common">Zygosaccharomyces mrakii</name>
    <dbReference type="NCBI Taxonomy" id="42260"/>
    <lineage>
        <taxon>Eukaryota</taxon>
        <taxon>Fungi</taxon>
        <taxon>Dikarya</taxon>
        <taxon>Ascomycota</taxon>
        <taxon>Saccharomycotina</taxon>
        <taxon>Saccharomycetes</taxon>
        <taxon>Saccharomycetales</taxon>
        <taxon>Saccharomycetaceae</taxon>
        <taxon>Zygotorulaspora</taxon>
    </lineage>
</organism>
<proteinExistence type="predicted"/>
<dbReference type="OrthoDB" id="203724at2759"/>
<sequence>MGKLSYEGYMNLLFHPEYDEETIPSDIAKRIISNAISPVISVTSTPELDEHIQQAYGIDSLYMLLRFFGNCVTDRDQTNEYSFGEAPENKPSDGSSSTGTSPADSNLRSRKRSNTLFQRDLTQSRYIRFTRSLGDLVESGSPDDMLFDYHSLETFLQAMLRRIESQTTDKTTHTLLKKSLYHRFFSLAISSTSYLSPYEAFNHPVVSLIALDTHLGQGYDDARDLLSEFKSLSSTTEIFPVFLSTTDILPVFLLCYYADSDEEYESSKALARKLKKQLFVESILLPLWKESYQENVQVPLHQPVMTSLDEMLFMMQSPVCLKLSLELINATYDVLENLVNDLMVPFMQRKISFWDETVLQTRKSLFHGNKLFKRFMSRTAGGNNVQQQSSLVKDKEGRNYFIFSSPELLMRKLADWSMMLGEFKRAYSTYDLISHDFEGFPKYLASCLEWCAVSVLMGAQNIVTAKMLKSDIDPLIQRAVDTYEACALDQSSTNGVSGSLHDGPIVRSYETRCLFLASELYLSLSDTWTSTPYALQNLETILGECKLGPCSQIMIWERISDCYYLRIDPRIRHKVPSAAAKKSERESNGMMEIGTDGNLHEDIVTKGFTRLRKAAFFRLISATMWAEQKQWRQVAWCLKDIEGSYEGINLVNRKNLTLAKLKDELAKKENFSEGQIHEKSSVNVATKAVIE</sequence>
<evidence type="ECO:0008006" key="4">
    <source>
        <dbReference type="Google" id="ProtNLM"/>
    </source>
</evidence>
<dbReference type="Pfam" id="PF12739">
    <property type="entry name" value="TRAPPC-Trs85"/>
    <property type="match status" value="1"/>
</dbReference>
<feature type="compositionally biased region" description="Low complexity" evidence="1">
    <location>
        <begin position="92"/>
        <end position="105"/>
    </location>
</feature>
<feature type="region of interest" description="Disordered" evidence="1">
    <location>
        <begin position="81"/>
        <end position="114"/>
    </location>
</feature>
<evidence type="ECO:0000313" key="3">
    <source>
        <dbReference type="Proteomes" id="UP000509704"/>
    </source>
</evidence>
<protein>
    <recommendedName>
        <fullName evidence="4">Trafficking protein particle complex III-specific subunit 85</fullName>
    </recommendedName>
</protein>
<dbReference type="InterPro" id="IPR024420">
    <property type="entry name" value="TRAPP_III_complex_Trs85"/>
</dbReference>
<dbReference type="GeneID" id="59238351"/>
<dbReference type="KEGG" id="zmk:HG535_0G04510"/>
<dbReference type="RefSeq" id="XP_037146293.1">
    <property type="nucleotide sequence ID" value="XM_037290398.1"/>
</dbReference>
<dbReference type="GO" id="GO:1990072">
    <property type="term" value="C:TRAPPIII protein complex"/>
    <property type="evidence" value="ECO:0007669"/>
    <property type="project" value="TreeGrafter"/>
</dbReference>
<accession>A0A7H9B757</accession>
<keyword evidence="3" id="KW-1185">Reference proteome</keyword>
<evidence type="ECO:0000313" key="2">
    <source>
        <dbReference type="EMBL" id="QLG74568.1"/>
    </source>
</evidence>
<dbReference type="EMBL" id="CP058610">
    <property type="protein sequence ID" value="QLG74568.1"/>
    <property type="molecule type" value="Genomic_DNA"/>
</dbReference>
<dbReference type="AlphaFoldDB" id="A0A7H9B757"/>
<gene>
    <name evidence="2" type="ORF">HG535_0G04510</name>
</gene>
<dbReference type="PANTHER" id="PTHR12975:SF6">
    <property type="entry name" value="TRAFFICKING PROTEIN PARTICLE COMPLEX SUBUNIT 8"/>
    <property type="match status" value="1"/>
</dbReference>